<accession>A0A8H5F0R8</accession>
<dbReference type="InterPro" id="IPR007219">
    <property type="entry name" value="XnlR_reg_dom"/>
</dbReference>
<keyword evidence="1" id="KW-0539">Nucleus</keyword>
<feature type="compositionally biased region" description="Basic and acidic residues" evidence="2">
    <location>
        <begin position="786"/>
        <end position="798"/>
    </location>
</feature>
<name>A0A8H5F0R8_9AGAR</name>
<dbReference type="GO" id="GO:0008270">
    <property type="term" value="F:zinc ion binding"/>
    <property type="evidence" value="ECO:0007669"/>
    <property type="project" value="InterPro"/>
</dbReference>
<dbReference type="Pfam" id="PF04082">
    <property type="entry name" value="Fungal_trans"/>
    <property type="match status" value="1"/>
</dbReference>
<dbReference type="InterPro" id="IPR036864">
    <property type="entry name" value="Zn2-C6_fun-type_DNA-bd_sf"/>
</dbReference>
<dbReference type="GO" id="GO:0000981">
    <property type="term" value="F:DNA-binding transcription factor activity, RNA polymerase II-specific"/>
    <property type="evidence" value="ECO:0007669"/>
    <property type="project" value="InterPro"/>
</dbReference>
<proteinExistence type="predicted"/>
<dbReference type="CDD" id="cd12148">
    <property type="entry name" value="fungal_TF_MHR"/>
    <property type="match status" value="1"/>
</dbReference>
<dbReference type="EMBL" id="JAACJJ010000029">
    <property type="protein sequence ID" value="KAF5319630.1"/>
    <property type="molecule type" value="Genomic_DNA"/>
</dbReference>
<feature type="compositionally biased region" description="Polar residues" evidence="2">
    <location>
        <begin position="809"/>
        <end position="824"/>
    </location>
</feature>
<gene>
    <name evidence="4" type="ORF">D9619_008858</name>
</gene>
<dbReference type="GO" id="GO:0006351">
    <property type="term" value="P:DNA-templated transcription"/>
    <property type="evidence" value="ECO:0007669"/>
    <property type="project" value="InterPro"/>
</dbReference>
<evidence type="ECO:0000313" key="5">
    <source>
        <dbReference type="Proteomes" id="UP000567179"/>
    </source>
</evidence>
<dbReference type="Proteomes" id="UP000567179">
    <property type="component" value="Unassembled WGS sequence"/>
</dbReference>
<dbReference type="PANTHER" id="PTHR46910">
    <property type="entry name" value="TRANSCRIPTION FACTOR PDR1"/>
    <property type="match status" value="1"/>
</dbReference>
<dbReference type="SMART" id="SM00906">
    <property type="entry name" value="Fungal_trans"/>
    <property type="match status" value="1"/>
</dbReference>
<evidence type="ECO:0000256" key="1">
    <source>
        <dbReference type="ARBA" id="ARBA00023242"/>
    </source>
</evidence>
<evidence type="ECO:0000313" key="4">
    <source>
        <dbReference type="EMBL" id="KAF5319630.1"/>
    </source>
</evidence>
<dbReference type="PANTHER" id="PTHR46910:SF38">
    <property type="entry name" value="ZN(2)-C6 FUNGAL-TYPE DOMAIN-CONTAINING PROTEIN"/>
    <property type="match status" value="1"/>
</dbReference>
<protein>
    <recommendedName>
        <fullName evidence="3">Xylanolytic transcriptional activator regulatory domain-containing protein</fullName>
    </recommendedName>
</protein>
<evidence type="ECO:0000256" key="2">
    <source>
        <dbReference type="SAM" id="MobiDB-lite"/>
    </source>
</evidence>
<feature type="compositionally biased region" description="Low complexity" evidence="2">
    <location>
        <begin position="287"/>
        <end position="309"/>
    </location>
</feature>
<feature type="domain" description="Xylanolytic transcriptional activator regulatory" evidence="3">
    <location>
        <begin position="474"/>
        <end position="548"/>
    </location>
</feature>
<feature type="compositionally biased region" description="Polar residues" evidence="2">
    <location>
        <begin position="880"/>
        <end position="896"/>
    </location>
</feature>
<dbReference type="GO" id="GO:0003677">
    <property type="term" value="F:DNA binding"/>
    <property type="evidence" value="ECO:0007669"/>
    <property type="project" value="InterPro"/>
</dbReference>
<comment type="caution">
    <text evidence="4">The sequence shown here is derived from an EMBL/GenBank/DDBJ whole genome shotgun (WGS) entry which is preliminary data.</text>
</comment>
<organism evidence="4 5">
    <name type="scientific">Psilocybe cf. subviscida</name>
    <dbReference type="NCBI Taxonomy" id="2480587"/>
    <lineage>
        <taxon>Eukaryota</taxon>
        <taxon>Fungi</taxon>
        <taxon>Dikarya</taxon>
        <taxon>Basidiomycota</taxon>
        <taxon>Agaricomycotina</taxon>
        <taxon>Agaricomycetes</taxon>
        <taxon>Agaricomycetidae</taxon>
        <taxon>Agaricales</taxon>
        <taxon>Agaricineae</taxon>
        <taxon>Strophariaceae</taxon>
        <taxon>Psilocybe</taxon>
    </lineage>
</organism>
<sequence length="980" mass="108799">MSLANDSSGVPKKRRIQHACDTRGLSMVVKCENSGKIGEPCAHCKTNGSSCTYGGILKGGAPSKTYIERLENRLERMEKVLQQLCTDDAVLRDALSRSEGNYDDFSNIILTSTSAPEPSPNPSSATKTVMTNPLDDIAMLIRSRVTESPSAIMDTVAANIRRVGQQAPQVQSRPYYHSPLNNNKYRDAAEDDSDIEENSEAVRVVTQSLKNMHVQPPAFRFFGKSSGPMLLKMAMEAKQHAHDHTGNPDVTPTWVDGYCVPMMKHLRPEYWMPRPWETSILPRSPSPIYATSSSSSSSPPSSHSAASISPSPPPSLPAYPVFHFPPADLAFSLVDNYFRYINLHFPLLHKPTFTQLVEEHGFILNEGERRVHEEGTFEKEGFAEVYLLVCALGSWYSDDPRCLLKAEPDSVREPCSDSDKGERRGMPGSAGWKWFNQVQLMRNRSLFTPPTLEDLQVYALSAQFLQASSAPQASWTMAGIGIRLAQDVGIHRRNNMMNQVPTRDGELWKRAFWVLVCIDRITSCHLGRSCAIQDEDFDLDPPIDCDDQFWDADNPDLAMRFKQPSNKPSLVTHFLLYIELTHILMFSLRTVYSINKSTALCGLIGPAWEHAVISELDSALNKWADSVPGYLKWDPHGENDLLFSQTTSLWATYYLIQILVHRPFIPSRKKTPSTTIPSLAICTNAARSCCHVVDAQQKRTGAVIPQVQMAVFQSAVVLLLSIWGGKRSGLLIDAGREMADVHKCMNMLKMAEQRWHPIGKVWDILYELTLVGDLPLPEANMRNKRARDDQGDQADAKTDSSMFARPKFSESSGYPSTAPSNSNAARPLAHSLSPGTSQPWHGVDVADPIFDFTHVTPPTYSGELFAPGVFSNTTHPVTYQGNQPEQRQEYQHTSSAPGYPFASNIPAHPTENGMNISNMGYQPLDPSLSDTNLIDLWMNTPSGFQLDEWGAYLSSVSVLTQQQTSGDLGEVPGISNGYLV</sequence>
<dbReference type="AlphaFoldDB" id="A0A8H5F0R8"/>
<feature type="region of interest" description="Disordered" evidence="2">
    <location>
        <begin position="287"/>
        <end position="310"/>
    </location>
</feature>
<feature type="region of interest" description="Disordered" evidence="2">
    <location>
        <begin position="880"/>
        <end position="914"/>
    </location>
</feature>
<dbReference type="InterPro" id="IPR050987">
    <property type="entry name" value="AtrR-like"/>
</dbReference>
<dbReference type="OrthoDB" id="4456959at2759"/>
<keyword evidence="5" id="KW-1185">Reference proteome</keyword>
<dbReference type="Gene3D" id="4.10.240.10">
    <property type="entry name" value="Zn(2)-C6 fungal-type DNA-binding domain"/>
    <property type="match status" value="1"/>
</dbReference>
<feature type="region of interest" description="Disordered" evidence="2">
    <location>
        <begin position="783"/>
        <end position="835"/>
    </location>
</feature>
<evidence type="ECO:0000259" key="3">
    <source>
        <dbReference type="SMART" id="SM00906"/>
    </source>
</evidence>
<reference evidence="4 5" key="1">
    <citation type="journal article" date="2020" name="ISME J.">
        <title>Uncovering the hidden diversity of litter-decomposition mechanisms in mushroom-forming fungi.</title>
        <authorList>
            <person name="Floudas D."/>
            <person name="Bentzer J."/>
            <person name="Ahren D."/>
            <person name="Johansson T."/>
            <person name="Persson P."/>
            <person name="Tunlid A."/>
        </authorList>
    </citation>
    <scope>NUCLEOTIDE SEQUENCE [LARGE SCALE GENOMIC DNA]</scope>
    <source>
        <strain evidence="4 5">CBS 101986</strain>
    </source>
</reference>